<dbReference type="InterPro" id="IPR005119">
    <property type="entry name" value="LysR_subst-bd"/>
</dbReference>
<evidence type="ECO:0000313" key="7">
    <source>
        <dbReference type="Proteomes" id="UP000188627"/>
    </source>
</evidence>
<protein>
    <submittedName>
        <fullName evidence="6">LysR family transcriptional regulator</fullName>
    </submittedName>
</protein>
<dbReference type="RefSeq" id="WP_077772799.1">
    <property type="nucleotide sequence ID" value="NZ_MUFC01000013.1"/>
</dbReference>
<dbReference type="CDD" id="cd08438">
    <property type="entry name" value="PBP2_CidR"/>
    <property type="match status" value="1"/>
</dbReference>
<feature type="domain" description="HTH lysR-type" evidence="5">
    <location>
        <begin position="1"/>
        <end position="58"/>
    </location>
</feature>
<sequence length="300" mass="34064">MDIRALRYFIALVEKQSFTAASASLHVTQPTISKMVRNLEQDVGQPLLHREGRRFWLTDAGEVVYQRAQSIIAEFEQLNTELDDLNQLARGQLRLGMPPMIGPLYANVLREYRRRYPNVALSIVEYGGRRTEQALINGEIDVAITMLTDTQPECLQSLPLQTHPIYAVLPNQAAWRAQKSLTWQEVKDEPFYLYSAEFTLSDRIIARCEEHGYQPTIAARSSQWDFLAALVKSGAGVAFLPAPLCQRLSASLEDSELLLVKPISPAIEWQLGLVWHGERYVSRTAEAWMQLCQSTEVMEK</sequence>
<dbReference type="PRINTS" id="PR00039">
    <property type="entry name" value="HTHLYSR"/>
</dbReference>
<accession>A0ABX3KD75</accession>
<dbReference type="InterPro" id="IPR000847">
    <property type="entry name" value="LysR_HTH_N"/>
</dbReference>
<dbReference type="InterPro" id="IPR036388">
    <property type="entry name" value="WH-like_DNA-bd_sf"/>
</dbReference>
<keyword evidence="2" id="KW-0805">Transcription regulation</keyword>
<dbReference type="SUPFAM" id="SSF46785">
    <property type="entry name" value="Winged helix' DNA-binding domain"/>
    <property type="match status" value="1"/>
</dbReference>
<keyword evidence="7" id="KW-1185">Reference proteome</keyword>
<keyword evidence="4" id="KW-0804">Transcription</keyword>
<dbReference type="SUPFAM" id="SSF53850">
    <property type="entry name" value="Periplasmic binding protein-like II"/>
    <property type="match status" value="1"/>
</dbReference>
<evidence type="ECO:0000313" key="6">
    <source>
        <dbReference type="EMBL" id="OOE86790.1"/>
    </source>
</evidence>
<dbReference type="PANTHER" id="PTHR30419:SF8">
    <property type="entry name" value="NITROGEN ASSIMILATION TRANSCRIPTIONAL ACTIVATOR-RELATED"/>
    <property type="match status" value="1"/>
</dbReference>
<gene>
    <name evidence="6" type="ORF">BZG74_11935</name>
</gene>
<dbReference type="Proteomes" id="UP000188627">
    <property type="component" value="Unassembled WGS sequence"/>
</dbReference>
<proteinExistence type="inferred from homology"/>
<dbReference type="PANTHER" id="PTHR30419">
    <property type="entry name" value="HTH-TYPE TRANSCRIPTIONAL REGULATOR YBHD"/>
    <property type="match status" value="1"/>
</dbReference>
<dbReference type="InterPro" id="IPR050950">
    <property type="entry name" value="HTH-type_LysR_regulators"/>
</dbReference>
<dbReference type="InterPro" id="IPR036390">
    <property type="entry name" value="WH_DNA-bd_sf"/>
</dbReference>
<reference evidence="7" key="1">
    <citation type="submission" date="2017-01" db="EMBL/GenBank/DDBJ databases">
        <title>Draft genome of the species Salinivibrio sharmensis.</title>
        <authorList>
            <person name="Lopez-Hermoso C."/>
            <person name="De La Haba R."/>
            <person name="Sanchez-Porro C."/>
            <person name="Ventosa A."/>
        </authorList>
    </citation>
    <scope>NUCLEOTIDE SEQUENCE [LARGE SCALE GENOMIC DNA]</scope>
    <source>
        <strain evidence="7">CBH463</strain>
    </source>
</reference>
<comment type="similarity">
    <text evidence="1">Belongs to the LysR transcriptional regulatory family.</text>
</comment>
<evidence type="ECO:0000256" key="4">
    <source>
        <dbReference type="ARBA" id="ARBA00023163"/>
    </source>
</evidence>
<evidence type="ECO:0000259" key="5">
    <source>
        <dbReference type="PROSITE" id="PS50931"/>
    </source>
</evidence>
<dbReference type="PROSITE" id="PS50931">
    <property type="entry name" value="HTH_LYSR"/>
    <property type="match status" value="1"/>
</dbReference>
<keyword evidence="3" id="KW-0238">DNA-binding</keyword>
<dbReference type="EMBL" id="MUFC01000013">
    <property type="protein sequence ID" value="OOE86790.1"/>
    <property type="molecule type" value="Genomic_DNA"/>
</dbReference>
<dbReference type="Gene3D" id="1.10.10.10">
    <property type="entry name" value="Winged helix-like DNA-binding domain superfamily/Winged helix DNA-binding domain"/>
    <property type="match status" value="1"/>
</dbReference>
<dbReference type="Pfam" id="PF00126">
    <property type="entry name" value="HTH_1"/>
    <property type="match status" value="1"/>
</dbReference>
<organism evidence="6 7">
    <name type="scientific">Salinivibrio sharmensis</name>
    <dbReference type="NCBI Taxonomy" id="390883"/>
    <lineage>
        <taxon>Bacteria</taxon>
        <taxon>Pseudomonadati</taxon>
        <taxon>Pseudomonadota</taxon>
        <taxon>Gammaproteobacteria</taxon>
        <taxon>Vibrionales</taxon>
        <taxon>Vibrionaceae</taxon>
        <taxon>Salinivibrio</taxon>
    </lineage>
</organism>
<evidence type="ECO:0000256" key="3">
    <source>
        <dbReference type="ARBA" id="ARBA00023125"/>
    </source>
</evidence>
<name>A0ABX3KD75_9GAMM</name>
<dbReference type="Pfam" id="PF03466">
    <property type="entry name" value="LysR_substrate"/>
    <property type="match status" value="1"/>
</dbReference>
<comment type="caution">
    <text evidence="6">The sequence shown here is derived from an EMBL/GenBank/DDBJ whole genome shotgun (WGS) entry which is preliminary data.</text>
</comment>
<evidence type="ECO:0000256" key="2">
    <source>
        <dbReference type="ARBA" id="ARBA00023015"/>
    </source>
</evidence>
<dbReference type="Gene3D" id="3.40.190.290">
    <property type="match status" value="1"/>
</dbReference>
<evidence type="ECO:0000256" key="1">
    <source>
        <dbReference type="ARBA" id="ARBA00009437"/>
    </source>
</evidence>